<feature type="compositionally biased region" description="Acidic residues" evidence="1">
    <location>
        <begin position="77"/>
        <end position="88"/>
    </location>
</feature>
<dbReference type="RefSeq" id="XP_026673466.1">
    <property type="nucleotide sequence ID" value="XM_026817665.1"/>
</dbReference>
<evidence type="ECO:0000313" key="4">
    <source>
        <dbReference type="RefSeq" id="XP_026673466.1"/>
    </source>
</evidence>
<protein>
    <submittedName>
        <fullName evidence="3 4">Uncharacterized protein LOC108629891</fullName>
    </submittedName>
</protein>
<dbReference type="RefSeq" id="XP_017888325.1">
    <property type="nucleotide sequence ID" value="XM_018032836.1"/>
</dbReference>
<feature type="region of interest" description="Disordered" evidence="1">
    <location>
        <begin position="75"/>
        <end position="96"/>
    </location>
</feature>
<accession>A0AAJ7S8T1</accession>
<dbReference type="KEGG" id="ccal:108629891"/>
<evidence type="ECO:0000313" key="2">
    <source>
        <dbReference type="Proteomes" id="UP000694925"/>
    </source>
</evidence>
<dbReference type="Proteomes" id="UP000694925">
    <property type="component" value="Unplaced"/>
</dbReference>
<evidence type="ECO:0000256" key="1">
    <source>
        <dbReference type="SAM" id="MobiDB-lite"/>
    </source>
</evidence>
<evidence type="ECO:0000313" key="3">
    <source>
        <dbReference type="RefSeq" id="XP_017888325.1"/>
    </source>
</evidence>
<dbReference type="GeneID" id="108629891"/>
<organism evidence="2 4">
    <name type="scientific">Ceratina calcarata</name>
    <dbReference type="NCBI Taxonomy" id="156304"/>
    <lineage>
        <taxon>Eukaryota</taxon>
        <taxon>Metazoa</taxon>
        <taxon>Ecdysozoa</taxon>
        <taxon>Arthropoda</taxon>
        <taxon>Hexapoda</taxon>
        <taxon>Insecta</taxon>
        <taxon>Pterygota</taxon>
        <taxon>Neoptera</taxon>
        <taxon>Endopterygota</taxon>
        <taxon>Hymenoptera</taxon>
        <taxon>Apocrita</taxon>
        <taxon>Aculeata</taxon>
        <taxon>Apoidea</taxon>
        <taxon>Anthophila</taxon>
        <taxon>Apidae</taxon>
        <taxon>Ceratina</taxon>
        <taxon>Zadontomerus</taxon>
    </lineage>
</organism>
<name>A0AAJ7S8T1_9HYME</name>
<proteinExistence type="predicted"/>
<gene>
    <name evidence="3 4" type="primary">LOC108629891</name>
</gene>
<keyword evidence="2" id="KW-1185">Reference proteome</keyword>
<sequence>MIMNTKSNERDESNMKVEIQKALISIYNLTSNIKSELEMINDYTRRDGQLRTAVLQANETLSTVARDANIDVKSVLCDDDNDDDDETQSDSRNSLSSAMFQQNILALLNDM</sequence>
<dbReference type="AlphaFoldDB" id="A0AAJ7S8T1"/>
<reference evidence="3 4" key="1">
    <citation type="submission" date="2025-04" db="UniProtKB">
        <authorList>
            <consortium name="RefSeq"/>
        </authorList>
    </citation>
    <scope>IDENTIFICATION</scope>
    <source>
        <tissue evidence="3 4">Whole body</tissue>
    </source>
</reference>